<keyword evidence="3 6" id="KW-1133">Transmembrane helix</keyword>
<dbReference type="InterPro" id="IPR036259">
    <property type="entry name" value="MFS_trans_sf"/>
</dbReference>
<feature type="region of interest" description="Disordered" evidence="5">
    <location>
        <begin position="516"/>
        <end position="560"/>
    </location>
</feature>
<protein>
    <submittedName>
        <fullName evidence="8">MFS transporter</fullName>
    </submittedName>
</protein>
<accession>A0ABS3B7D9</accession>
<dbReference type="InterPro" id="IPR011701">
    <property type="entry name" value="MFS"/>
</dbReference>
<feature type="domain" description="Major facilitator superfamily (MFS) profile" evidence="7">
    <location>
        <begin position="26"/>
        <end position="510"/>
    </location>
</feature>
<reference evidence="8 9" key="1">
    <citation type="submission" date="2021-02" db="EMBL/GenBank/DDBJ databases">
        <title>Taxonomically Unique Crown Gall-Associated Xanthomonas Stains Have Deficiency in Virulence Repertories.</title>
        <authorList>
            <person name="Mafakheri H."/>
            <person name="Taghavi S.M."/>
            <person name="Dimkic I."/>
            <person name="Nemanja K."/>
            <person name="Osdaghi E."/>
        </authorList>
    </citation>
    <scope>NUCLEOTIDE SEQUENCE [LARGE SCALE GENOMIC DNA]</scope>
    <source>
        <strain evidence="8 9">FX4</strain>
    </source>
</reference>
<feature type="transmembrane region" description="Helical" evidence="6">
    <location>
        <begin position="92"/>
        <end position="115"/>
    </location>
</feature>
<feature type="transmembrane region" description="Helical" evidence="6">
    <location>
        <begin position="243"/>
        <end position="260"/>
    </location>
</feature>
<evidence type="ECO:0000256" key="4">
    <source>
        <dbReference type="ARBA" id="ARBA00023136"/>
    </source>
</evidence>
<evidence type="ECO:0000256" key="3">
    <source>
        <dbReference type="ARBA" id="ARBA00022989"/>
    </source>
</evidence>
<dbReference type="PANTHER" id="PTHR42718:SF49">
    <property type="entry name" value="EXPORT PROTEIN"/>
    <property type="match status" value="1"/>
</dbReference>
<feature type="transmembrane region" description="Helical" evidence="6">
    <location>
        <begin position="151"/>
        <end position="173"/>
    </location>
</feature>
<dbReference type="PANTHER" id="PTHR42718">
    <property type="entry name" value="MAJOR FACILITATOR SUPERFAMILY MULTIDRUG TRANSPORTER MFSC"/>
    <property type="match status" value="1"/>
</dbReference>
<dbReference type="PROSITE" id="PS00216">
    <property type="entry name" value="SUGAR_TRANSPORT_1"/>
    <property type="match status" value="1"/>
</dbReference>
<comment type="caution">
    <text evidence="8">The sequence shown here is derived from an EMBL/GenBank/DDBJ whole genome shotgun (WGS) entry which is preliminary data.</text>
</comment>
<feature type="transmembrane region" description="Helical" evidence="6">
    <location>
        <begin position="312"/>
        <end position="332"/>
    </location>
</feature>
<keyword evidence="9" id="KW-1185">Reference proteome</keyword>
<feature type="transmembrane region" description="Helical" evidence="6">
    <location>
        <begin position="63"/>
        <end position="85"/>
    </location>
</feature>
<keyword evidence="2 6" id="KW-0812">Transmembrane</keyword>
<proteinExistence type="predicted"/>
<feature type="transmembrane region" description="Helical" evidence="6">
    <location>
        <begin position="121"/>
        <end position="139"/>
    </location>
</feature>
<feature type="transmembrane region" description="Helical" evidence="6">
    <location>
        <begin position="280"/>
        <end position="300"/>
    </location>
</feature>
<evidence type="ECO:0000256" key="6">
    <source>
        <dbReference type="SAM" id="Phobius"/>
    </source>
</evidence>
<feature type="transmembrane region" description="Helical" evidence="6">
    <location>
        <begin position="415"/>
        <end position="433"/>
    </location>
</feature>
<keyword evidence="4 6" id="KW-0472">Membrane</keyword>
<evidence type="ECO:0000256" key="2">
    <source>
        <dbReference type="ARBA" id="ARBA00022692"/>
    </source>
</evidence>
<dbReference type="InterPro" id="IPR020846">
    <property type="entry name" value="MFS_dom"/>
</dbReference>
<dbReference type="SUPFAM" id="SSF103473">
    <property type="entry name" value="MFS general substrate transporter"/>
    <property type="match status" value="1"/>
</dbReference>
<evidence type="ECO:0000256" key="5">
    <source>
        <dbReference type="SAM" id="MobiDB-lite"/>
    </source>
</evidence>
<feature type="transmembrane region" description="Helical" evidence="6">
    <location>
        <begin position="486"/>
        <end position="506"/>
    </location>
</feature>
<dbReference type="RefSeq" id="WP_206229824.1">
    <property type="nucleotide sequence ID" value="NZ_JAFIWB010000011.1"/>
</dbReference>
<feature type="transmembrane region" description="Helical" evidence="6">
    <location>
        <begin position="179"/>
        <end position="199"/>
    </location>
</feature>
<name>A0ABS3B7D9_9XANT</name>
<evidence type="ECO:0000313" key="8">
    <source>
        <dbReference type="EMBL" id="MBN6102819.1"/>
    </source>
</evidence>
<dbReference type="Proteomes" id="UP000695802">
    <property type="component" value="Unassembled WGS sequence"/>
</dbReference>
<dbReference type="Gene3D" id="1.20.1720.10">
    <property type="entry name" value="Multidrug resistance protein D"/>
    <property type="match status" value="1"/>
</dbReference>
<comment type="subcellular location">
    <subcellularLocation>
        <location evidence="1">Membrane</location>
        <topology evidence="1">Multi-pass membrane protein</topology>
    </subcellularLocation>
</comment>
<sequence length="560" mass="57776">MDALDKGSDMHFPDPTHAANAKKWVLLGAVLLAALSMPLSFTGPAVALPAIGQSLGGSPVALNWVTNAFMLGFGGCLMAAGALADQFGRRRLFVLGVGGFAAASLALVFVPDIVWLDALRAVQGVAGAAAFAGGAAALAQEFDGHARARAFSLLGTTFGVGLAFGPVLSGLLIERLGWRSVFLSATVLGALALFCGWRGMPESRDPEAQGLDWLGALGFTAALTLFTYALLQVPERGWGDRRVAGLLAAAAALLAAFVLIETRAKRPMLDLSLFRYPRFVGVQFLAAAPAYCYVVLQVLLPARFIGIEGYSAMAAGRMMIALSAPMLIVPILAGMLTRWLSAGLISGIGLLTAAGGLAWLAQCTPGQPAAHWLAPLLVIGLGTSLPWGLMDGLAVSVVPRERAGMAMGIFSTTRVAGEGVALAVVAAMLAGLVQSRLRDVGPADLAHALPEAAQRLAMGDLAHAGSVLPGIDQALLVHGYGDAFRILLYILSAITVLSSGMVFGLLTHRPAQEAASEPALQPWPDTAVGGGPAPSPARKAMGEPAPRRGREAASTMSNDV</sequence>
<feature type="transmembrane region" description="Helical" evidence="6">
    <location>
        <begin position="339"/>
        <end position="360"/>
    </location>
</feature>
<dbReference type="EMBL" id="JAFIWB010000011">
    <property type="protein sequence ID" value="MBN6102819.1"/>
    <property type="molecule type" value="Genomic_DNA"/>
</dbReference>
<evidence type="ECO:0000256" key="1">
    <source>
        <dbReference type="ARBA" id="ARBA00004141"/>
    </source>
</evidence>
<evidence type="ECO:0000313" key="9">
    <source>
        <dbReference type="Proteomes" id="UP000695802"/>
    </source>
</evidence>
<feature type="transmembrane region" description="Helical" evidence="6">
    <location>
        <begin position="372"/>
        <end position="394"/>
    </location>
</feature>
<dbReference type="Gene3D" id="1.20.1250.20">
    <property type="entry name" value="MFS general substrate transporter like domains"/>
    <property type="match status" value="1"/>
</dbReference>
<dbReference type="PROSITE" id="PS50850">
    <property type="entry name" value="MFS"/>
    <property type="match status" value="1"/>
</dbReference>
<dbReference type="CDD" id="cd17321">
    <property type="entry name" value="MFS_MMR_MDR_like"/>
    <property type="match status" value="1"/>
</dbReference>
<evidence type="ECO:0000259" key="7">
    <source>
        <dbReference type="PROSITE" id="PS50850"/>
    </source>
</evidence>
<organism evidence="8 9">
    <name type="scientific">Xanthomonas bonasiae</name>
    <dbReference type="NCBI Taxonomy" id="2810351"/>
    <lineage>
        <taxon>Bacteria</taxon>
        <taxon>Pseudomonadati</taxon>
        <taxon>Pseudomonadota</taxon>
        <taxon>Gammaproteobacteria</taxon>
        <taxon>Lysobacterales</taxon>
        <taxon>Lysobacteraceae</taxon>
        <taxon>Xanthomonas</taxon>
    </lineage>
</organism>
<gene>
    <name evidence="8" type="ORF">JR064_11630</name>
</gene>
<dbReference type="Pfam" id="PF07690">
    <property type="entry name" value="MFS_1"/>
    <property type="match status" value="1"/>
</dbReference>
<dbReference type="InterPro" id="IPR005829">
    <property type="entry name" value="Sugar_transporter_CS"/>
</dbReference>
<feature type="transmembrane region" description="Helical" evidence="6">
    <location>
        <begin position="211"/>
        <end position="231"/>
    </location>
</feature>